<gene>
    <name evidence="7" type="ORF">E1J24_12550</name>
</gene>
<organism evidence="7 8">
    <name type="scientific">Xanthomonas hortorum pv. pelargonii</name>
    <dbReference type="NCBI Taxonomy" id="453602"/>
    <lineage>
        <taxon>Bacteria</taxon>
        <taxon>Pseudomonadati</taxon>
        <taxon>Pseudomonadota</taxon>
        <taxon>Gammaproteobacteria</taxon>
        <taxon>Lysobacterales</taxon>
        <taxon>Lysobacteraceae</taxon>
        <taxon>Xanthomonas</taxon>
    </lineage>
</organism>
<keyword evidence="3 4" id="KW-0408">Iron</keyword>
<proteinExistence type="predicted"/>
<dbReference type="AlphaFoldDB" id="A0AAW9ZSU7"/>
<name>A0AAW9ZSU7_9XANT</name>
<dbReference type="Gene3D" id="1.10.760.10">
    <property type="entry name" value="Cytochrome c-like domain"/>
    <property type="match status" value="1"/>
</dbReference>
<evidence type="ECO:0000256" key="5">
    <source>
        <dbReference type="SAM" id="MobiDB-lite"/>
    </source>
</evidence>
<reference evidence="8" key="1">
    <citation type="journal article" date="2020" name="Syst. Appl. Microbiol.">
        <title>Clarifying the taxonomy of the causal agent of bacterial leaf spot of lettuce through a polyphasic approach reveals that Xanthomonas cynarae Trebaol et al. 2000 emend. Timilsina et al. 2019 is a later heterotypic synonym of Xanthomonas hortorum Vauterin et al. 1995.</title>
        <authorList>
            <person name="Moriniere L."/>
            <person name="Burlet A."/>
            <person name="Rosenthal E.R."/>
            <person name="Nesme X."/>
            <person name="Portier P."/>
            <person name="Bull C.T."/>
            <person name="Lavire C."/>
            <person name="Fischer-Le Saux M."/>
            <person name="Bertolla F."/>
        </authorList>
    </citation>
    <scope>NUCLEOTIDE SEQUENCE [LARGE SCALE GENOMIC DNA]</scope>
    <source>
        <strain evidence="8">CFBP2533</strain>
    </source>
</reference>
<feature type="compositionally biased region" description="Low complexity" evidence="5">
    <location>
        <begin position="93"/>
        <end position="127"/>
    </location>
</feature>
<evidence type="ECO:0000313" key="8">
    <source>
        <dbReference type="Proteomes" id="UP000548771"/>
    </source>
</evidence>
<dbReference type="SUPFAM" id="SSF46626">
    <property type="entry name" value="Cytochrome c"/>
    <property type="match status" value="1"/>
</dbReference>
<dbReference type="EMBL" id="SMDX01000015">
    <property type="protein sequence ID" value="NMI22653.1"/>
    <property type="molecule type" value="Genomic_DNA"/>
</dbReference>
<evidence type="ECO:0000259" key="6">
    <source>
        <dbReference type="PROSITE" id="PS51007"/>
    </source>
</evidence>
<evidence type="ECO:0000256" key="2">
    <source>
        <dbReference type="ARBA" id="ARBA00022723"/>
    </source>
</evidence>
<keyword evidence="2 4" id="KW-0479">Metal-binding</keyword>
<feature type="region of interest" description="Disordered" evidence="5">
    <location>
        <begin position="90"/>
        <end position="150"/>
    </location>
</feature>
<accession>A0AAW9ZSU7</accession>
<dbReference type="Pfam" id="PF00034">
    <property type="entry name" value="Cytochrom_C"/>
    <property type="match status" value="1"/>
</dbReference>
<dbReference type="Proteomes" id="UP000548771">
    <property type="component" value="Unassembled WGS sequence"/>
</dbReference>
<evidence type="ECO:0000256" key="3">
    <source>
        <dbReference type="ARBA" id="ARBA00023004"/>
    </source>
</evidence>
<feature type="domain" description="Cytochrome c" evidence="6">
    <location>
        <begin position="159"/>
        <end position="254"/>
    </location>
</feature>
<dbReference type="GO" id="GO:0020037">
    <property type="term" value="F:heme binding"/>
    <property type="evidence" value="ECO:0007669"/>
    <property type="project" value="InterPro"/>
</dbReference>
<keyword evidence="1 4" id="KW-0349">Heme</keyword>
<evidence type="ECO:0000256" key="4">
    <source>
        <dbReference type="PROSITE-ProRule" id="PRU00433"/>
    </source>
</evidence>
<evidence type="ECO:0000313" key="7">
    <source>
        <dbReference type="EMBL" id="NMI22653.1"/>
    </source>
</evidence>
<dbReference type="PROSITE" id="PS51007">
    <property type="entry name" value="CYTC"/>
    <property type="match status" value="1"/>
</dbReference>
<dbReference type="InterPro" id="IPR009056">
    <property type="entry name" value="Cyt_c-like_dom"/>
</dbReference>
<evidence type="ECO:0000256" key="1">
    <source>
        <dbReference type="ARBA" id="ARBA00022617"/>
    </source>
</evidence>
<dbReference type="InterPro" id="IPR036909">
    <property type="entry name" value="Cyt_c-like_dom_sf"/>
</dbReference>
<dbReference type="GO" id="GO:0046872">
    <property type="term" value="F:metal ion binding"/>
    <property type="evidence" value="ECO:0007669"/>
    <property type="project" value="UniProtKB-KW"/>
</dbReference>
<protein>
    <submittedName>
        <fullName evidence="7">C-type cytochrome</fullName>
    </submittedName>
</protein>
<feature type="compositionally biased region" description="Pro residues" evidence="5">
    <location>
        <begin position="128"/>
        <end position="144"/>
    </location>
</feature>
<sequence>MARPPPRWRRHAATPRWPRCSRRPGVRLGNDFGNDCVTCRVHGVRGVPSDQKGSSMRKSTVGCFDRSMRAPLCALMLSVVLAACGKEAPPSAPASEAAAPPAANAPAPATGTAAPAPAAATAGVPNPAAGPAPDPATPPAPPAAVVPIPKGPEVKVTPELIAEGKKIYFSAGCNACHGGTGGGGMCPPLTNDIWVYGSDDDTLRALISEGTAAMITHGKTRIGHEKVVGQMPPFAPVLKPGDTEKLLAFIHSINKTAGKAQ</sequence>
<comment type="caution">
    <text evidence="7">The sequence shown here is derived from an EMBL/GenBank/DDBJ whole genome shotgun (WGS) entry which is preliminary data.</text>
</comment>
<dbReference type="GO" id="GO:0009055">
    <property type="term" value="F:electron transfer activity"/>
    <property type="evidence" value="ECO:0007669"/>
    <property type="project" value="InterPro"/>
</dbReference>